<dbReference type="InterPro" id="IPR000914">
    <property type="entry name" value="SBP_5_dom"/>
</dbReference>
<keyword evidence="4" id="KW-1185">Reference proteome</keyword>
<organism evidence="3 4">
    <name type="scientific">Streptomyces bohaiensis</name>
    <dbReference type="NCBI Taxonomy" id="1431344"/>
    <lineage>
        <taxon>Bacteria</taxon>
        <taxon>Bacillati</taxon>
        <taxon>Actinomycetota</taxon>
        <taxon>Actinomycetes</taxon>
        <taxon>Kitasatosporales</taxon>
        <taxon>Streptomycetaceae</taxon>
        <taxon>Streptomyces</taxon>
    </lineage>
</organism>
<accession>A0ABX1CED9</accession>
<protein>
    <submittedName>
        <fullName evidence="3">ABC transporter substrate-binding protein</fullName>
    </submittedName>
</protein>
<dbReference type="PROSITE" id="PS51257">
    <property type="entry name" value="PROKAR_LIPOPROTEIN"/>
    <property type="match status" value="1"/>
</dbReference>
<dbReference type="SUPFAM" id="SSF53850">
    <property type="entry name" value="Periplasmic binding protein-like II"/>
    <property type="match status" value="1"/>
</dbReference>
<dbReference type="Pfam" id="PF00496">
    <property type="entry name" value="SBP_bac_5"/>
    <property type="match status" value="1"/>
</dbReference>
<dbReference type="PANTHER" id="PTHR30290">
    <property type="entry name" value="PERIPLASMIC BINDING COMPONENT OF ABC TRANSPORTER"/>
    <property type="match status" value="1"/>
</dbReference>
<dbReference type="Gene3D" id="3.10.105.10">
    <property type="entry name" value="Dipeptide-binding Protein, Domain 3"/>
    <property type="match status" value="1"/>
</dbReference>
<feature type="chain" id="PRO_5046482493" evidence="1">
    <location>
        <begin position="29"/>
        <end position="563"/>
    </location>
</feature>
<evidence type="ECO:0000313" key="3">
    <source>
        <dbReference type="EMBL" id="NJQ17453.1"/>
    </source>
</evidence>
<feature type="signal peptide" evidence="1">
    <location>
        <begin position="1"/>
        <end position="28"/>
    </location>
</feature>
<feature type="domain" description="Solute-binding protein family 5" evidence="2">
    <location>
        <begin position="96"/>
        <end position="455"/>
    </location>
</feature>
<dbReference type="InterPro" id="IPR030678">
    <property type="entry name" value="Peptide/Ni-bd"/>
</dbReference>
<evidence type="ECO:0000256" key="1">
    <source>
        <dbReference type="SAM" id="SignalP"/>
    </source>
</evidence>
<dbReference type="EMBL" id="JAAVJC010000311">
    <property type="protein sequence ID" value="NJQ17453.1"/>
    <property type="molecule type" value="Genomic_DNA"/>
</dbReference>
<evidence type="ECO:0000313" key="4">
    <source>
        <dbReference type="Proteomes" id="UP000727056"/>
    </source>
</evidence>
<proteinExistence type="predicted"/>
<reference evidence="3 4" key="1">
    <citation type="submission" date="2020-03" db="EMBL/GenBank/DDBJ databases">
        <title>Draft genome of Streptomyces sp. ventii, isolated from the Axial Seamount in the Pacific Ocean, and resequencing of the two type strains Streptomyces lonarensis strain NCL 716 and Streptomyces bohaiensis strain 11A07.</title>
        <authorList>
            <person name="Loughran R.M."/>
            <person name="Pfannmuller K.M."/>
            <person name="Wasson B.J."/>
            <person name="Deadmond M.C."/>
            <person name="Paddock B.E."/>
            <person name="Koyack M.J."/>
            <person name="Gallegos D.A."/>
            <person name="Mitchell E.A."/>
            <person name="Ushijima B."/>
            <person name="Saw J.H."/>
            <person name="Mcphail K.L."/>
            <person name="Videau P."/>
        </authorList>
    </citation>
    <scope>NUCLEOTIDE SEQUENCE [LARGE SCALE GENOMIC DNA]</scope>
    <source>
        <strain evidence="3 4">11A07</strain>
    </source>
</reference>
<dbReference type="Gene3D" id="3.90.76.10">
    <property type="entry name" value="Dipeptide-binding Protein, Domain 1"/>
    <property type="match status" value="1"/>
</dbReference>
<dbReference type="Proteomes" id="UP000727056">
    <property type="component" value="Unassembled WGS sequence"/>
</dbReference>
<gene>
    <name evidence="3" type="ORF">HCN52_21580</name>
</gene>
<dbReference type="InterPro" id="IPR039424">
    <property type="entry name" value="SBP_5"/>
</dbReference>
<name>A0ABX1CED9_9ACTN</name>
<evidence type="ECO:0000259" key="2">
    <source>
        <dbReference type="Pfam" id="PF00496"/>
    </source>
</evidence>
<dbReference type="PIRSF" id="PIRSF002741">
    <property type="entry name" value="MppA"/>
    <property type="match status" value="1"/>
</dbReference>
<comment type="caution">
    <text evidence="3">The sequence shown here is derived from an EMBL/GenBank/DDBJ whole genome shotgun (WGS) entry which is preliminary data.</text>
</comment>
<keyword evidence="1" id="KW-0732">Signal</keyword>
<dbReference type="Gene3D" id="3.40.190.10">
    <property type="entry name" value="Periplasmic binding protein-like II"/>
    <property type="match status" value="1"/>
</dbReference>
<dbReference type="CDD" id="cd08509">
    <property type="entry name" value="PBP2_TmCBP_oligosaccharides_like"/>
    <property type="match status" value="1"/>
</dbReference>
<dbReference type="RefSeq" id="WP_168090117.1">
    <property type="nucleotide sequence ID" value="NZ_BHZH01000564.1"/>
</dbReference>
<dbReference type="PANTHER" id="PTHR30290:SF82">
    <property type="entry name" value="ABC-TYPE DIPEPTIDE_OLIGOPEPTIDE TRANSPORT SYSTEM, PERIPLASMIC COMPONENT"/>
    <property type="match status" value="1"/>
</dbReference>
<sequence length="563" mass="61328">MRVTPRRGNRRRGATVAVATAVVLSTLAACSGGGGGTSNAGPRGDGVLNVGMPNAPQADNSNPFLATSASVSLGYRAMIYEPLAMYNGIRPAEDARPWLAAEWEWNEDFTELVITAQDGPEWSDGTAFSAADIAYTFQLVMDTPAFNGAAIPFEEVEQDGDTVRLTFGESQFVNQNRILGTYIVPEHIWSEQDSPETWENREPVGTGPYVLETFTPQTVTLTRRDSYWQGLPEVEELRYTSYNDNNAQTTALANGDSEWSFVFMPDYENVYIAKNPDHHNLWFPTSLGVHGLWLNTDQEPFDDPALRRAVSQVINRDDIHVQAHAGLYPALESPTGLPLPAGEPFLAPEYRDATVEADADAARAELEDAGYDTSGDTLLDPDGNAVTVDLIGPAGWSDYLTALSIISDNLGEIGIEATLNTQTVESWRTAVDNGEFDATLHWTNSGGTPYDMYQHIMDGGMYHPVGEGSPGGNFGRYQNPEADAALDTYATTSDEGEREEALHTLQRILVEDVPMVPTVAGPIGAQYNTTNWVGWPDESDPYGPPQPTQPNALDIVLRLKAAE</sequence>